<keyword evidence="4 6" id="KW-1133">Transmembrane helix</keyword>
<feature type="transmembrane region" description="Helical" evidence="6">
    <location>
        <begin position="186"/>
        <end position="206"/>
    </location>
</feature>
<dbReference type="Pfam" id="PF13520">
    <property type="entry name" value="AA_permease_2"/>
    <property type="match status" value="1"/>
</dbReference>
<protein>
    <submittedName>
        <fullName evidence="7">Amino acid permease</fullName>
    </submittedName>
</protein>
<evidence type="ECO:0000313" key="7">
    <source>
        <dbReference type="EMBL" id="GGJ71046.1"/>
    </source>
</evidence>
<comment type="caution">
    <text evidence="7">The sequence shown here is derived from an EMBL/GenBank/DDBJ whole genome shotgun (WGS) entry which is preliminary data.</text>
</comment>
<dbReference type="PANTHER" id="PTHR45649:SF26">
    <property type="entry name" value="OS04G0435100 PROTEIN"/>
    <property type="match status" value="1"/>
</dbReference>
<name>A0A917PCU4_9DEIO</name>
<evidence type="ECO:0000256" key="3">
    <source>
        <dbReference type="ARBA" id="ARBA00022692"/>
    </source>
</evidence>
<keyword evidence="3 6" id="KW-0812">Transmembrane</keyword>
<gene>
    <name evidence="7" type="ORF">GCM10008939_14280</name>
</gene>
<feature type="transmembrane region" description="Helical" evidence="6">
    <location>
        <begin position="36"/>
        <end position="57"/>
    </location>
</feature>
<evidence type="ECO:0000256" key="1">
    <source>
        <dbReference type="ARBA" id="ARBA00004141"/>
    </source>
</evidence>
<dbReference type="InterPro" id="IPR002293">
    <property type="entry name" value="AA/rel_permease1"/>
</dbReference>
<dbReference type="GO" id="GO:0016020">
    <property type="term" value="C:membrane"/>
    <property type="evidence" value="ECO:0007669"/>
    <property type="project" value="UniProtKB-SubCell"/>
</dbReference>
<feature type="transmembrane region" description="Helical" evidence="6">
    <location>
        <begin position="271"/>
        <end position="293"/>
    </location>
</feature>
<feature type="transmembrane region" description="Helical" evidence="6">
    <location>
        <begin position="320"/>
        <end position="341"/>
    </location>
</feature>
<feature type="transmembrane region" description="Helical" evidence="6">
    <location>
        <begin position="394"/>
        <end position="419"/>
    </location>
</feature>
<evidence type="ECO:0000256" key="5">
    <source>
        <dbReference type="ARBA" id="ARBA00023136"/>
    </source>
</evidence>
<dbReference type="GO" id="GO:0022857">
    <property type="term" value="F:transmembrane transporter activity"/>
    <property type="evidence" value="ECO:0007669"/>
    <property type="project" value="InterPro"/>
</dbReference>
<accession>A0A917PCU4</accession>
<evidence type="ECO:0000313" key="8">
    <source>
        <dbReference type="Proteomes" id="UP000635726"/>
    </source>
</evidence>
<feature type="transmembrane region" description="Helical" evidence="6">
    <location>
        <begin position="233"/>
        <end position="250"/>
    </location>
</feature>
<keyword evidence="8" id="KW-1185">Reference proteome</keyword>
<dbReference type="EMBL" id="BMOE01000003">
    <property type="protein sequence ID" value="GGJ71046.1"/>
    <property type="molecule type" value="Genomic_DNA"/>
</dbReference>
<evidence type="ECO:0000256" key="2">
    <source>
        <dbReference type="ARBA" id="ARBA00022448"/>
    </source>
</evidence>
<feature type="transmembrane region" description="Helical" evidence="6">
    <location>
        <begin position="111"/>
        <end position="132"/>
    </location>
</feature>
<feature type="transmembrane region" description="Helical" evidence="6">
    <location>
        <begin position="152"/>
        <end position="174"/>
    </location>
</feature>
<dbReference type="Gene3D" id="1.20.1740.10">
    <property type="entry name" value="Amino acid/polyamine transporter I"/>
    <property type="match status" value="1"/>
</dbReference>
<dbReference type="PANTHER" id="PTHR45649">
    <property type="entry name" value="AMINO-ACID PERMEASE BAT1"/>
    <property type="match status" value="1"/>
</dbReference>
<feature type="transmembrane region" description="Helical" evidence="6">
    <location>
        <begin position="69"/>
        <end position="90"/>
    </location>
</feature>
<keyword evidence="2" id="KW-0813">Transport</keyword>
<proteinExistence type="predicted"/>
<dbReference type="PIRSF" id="PIRSF006060">
    <property type="entry name" value="AA_transporter"/>
    <property type="match status" value="1"/>
</dbReference>
<keyword evidence="5 6" id="KW-0472">Membrane</keyword>
<feature type="transmembrane region" description="Helical" evidence="6">
    <location>
        <begin position="431"/>
        <end position="453"/>
    </location>
</feature>
<feature type="transmembrane region" description="Helical" evidence="6">
    <location>
        <begin position="459"/>
        <end position="477"/>
    </location>
</feature>
<comment type="subcellular location">
    <subcellularLocation>
        <location evidence="1">Membrane</location>
        <topology evidence="1">Multi-pass membrane protein</topology>
    </subcellularLocation>
</comment>
<dbReference type="RefSeq" id="WP_229670849.1">
    <property type="nucleotide sequence ID" value="NZ_BMOE01000003.1"/>
</dbReference>
<organism evidence="7 8">
    <name type="scientific">Deinococcus aquiradiocola</name>
    <dbReference type="NCBI Taxonomy" id="393059"/>
    <lineage>
        <taxon>Bacteria</taxon>
        <taxon>Thermotogati</taxon>
        <taxon>Deinococcota</taxon>
        <taxon>Deinococci</taxon>
        <taxon>Deinococcales</taxon>
        <taxon>Deinococcaceae</taxon>
        <taxon>Deinococcus</taxon>
    </lineage>
</organism>
<evidence type="ECO:0000256" key="4">
    <source>
        <dbReference type="ARBA" id="ARBA00022989"/>
    </source>
</evidence>
<feature type="transmembrane region" description="Helical" evidence="6">
    <location>
        <begin position="371"/>
        <end position="388"/>
    </location>
</feature>
<evidence type="ECO:0000256" key="6">
    <source>
        <dbReference type="SAM" id="Phobius"/>
    </source>
</evidence>
<reference evidence="7" key="1">
    <citation type="journal article" date="2014" name="Int. J. Syst. Evol. Microbiol.">
        <title>Complete genome sequence of Corynebacterium casei LMG S-19264T (=DSM 44701T), isolated from a smear-ripened cheese.</title>
        <authorList>
            <consortium name="US DOE Joint Genome Institute (JGI-PGF)"/>
            <person name="Walter F."/>
            <person name="Albersmeier A."/>
            <person name="Kalinowski J."/>
            <person name="Ruckert C."/>
        </authorList>
    </citation>
    <scope>NUCLEOTIDE SEQUENCE</scope>
    <source>
        <strain evidence="7">JCM 14371</strain>
    </source>
</reference>
<dbReference type="AlphaFoldDB" id="A0A917PCU4"/>
<sequence length="504" mass="53205">MTHTPDHVPSPTASSDEATLAAMGYKQELSRRMKGFSNFAISFSIICILSGGINSLGQGISSIGGASIGIGWPVGCLVSVLFALGMAQIGSAYPTAGGLYHWSSVLGGRGWGWLTAWLNLIGLVTVLGAINVGTYSFFMSAFGDALGLKATLGTQATFVIVITAIQALVNHFGIRLTTRLTDLSGYLIFAVTIVLTVALLAFAPHIDVSRLVTFTNYSGDAGGGVWPQNTSTASLFLLCLLLPVYTITGFDASAHTAEETMDAQRAVPRGIVSSVVWASLFGWIMLIAVVLAIPDMKAAAASGYGVFVYAMGILPGWLRVLLYVGIFVAQFMCGLATVTSVSRMTYAFARDGGLPFSGVLRGIHPVLKSPVAAIWVMSAISILFTLYTPVYSTIVSVTVIFIFLSYGLPIVLGLFAYGRTWTRMGPWSIGGAYRVVATLVAAAMVGIFVVGVQPPNDKALPITAGFLLLTAVVWFGLERRRFAGPPNLEALHVPPVHVSEAGAD</sequence>
<dbReference type="Proteomes" id="UP000635726">
    <property type="component" value="Unassembled WGS sequence"/>
</dbReference>
<reference evidence="7" key="2">
    <citation type="submission" date="2020-09" db="EMBL/GenBank/DDBJ databases">
        <authorList>
            <person name="Sun Q."/>
            <person name="Ohkuma M."/>
        </authorList>
    </citation>
    <scope>NUCLEOTIDE SEQUENCE</scope>
    <source>
        <strain evidence="7">JCM 14371</strain>
    </source>
</reference>